<dbReference type="PROSITE" id="PS50995">
    <property type="entry name" value="HTH_MARR_2"/>
    <property type="match status" value="1"/>
</dbReference>
<organism evidence="6 7">
    <name type="scientific">Oxalobacter vibrioformis</name>
    <dbReference type="NCBI Taxonomy" id="933080"/>
    <lineage>
        <taxon>Bacteria</taxon>
        <taxon>Pseudomonadati</taxon>
        <taxon>Pseudomonadota</taxon>
        <taxon>Betaproteobacteria</taxon>
        <taxon>Burkholderiales</taxon>
        <taxon>Oxalobacteraceae</taxon>
        <taxon>Oxalobacter</taxon>
    </lineage>
</organism>
<dbReference type="Pfam" id="PF01047">
    <property type="entry name" value="MarR"/>
    <property type="match status" value="1"/>
</dbReference>
<feature type="compositionally biased region" description="Basic residues" evidence="4">
    <location>
        <begin position="218"/>
        <end position="229"/>
    </location>
</feature>
<keyword evidence="1" id="KW-0805">Transcription regulation</keyword>
<evidence type="ECO:0000256" key="3">
    <source>
        <dbReference type="ARBA" id="ARBA00023163"/>
    </source>
</evidence>
<dbReference type="InterPro" id="IPR036388">
    <property type="entry name" value="WH-like_DNA-bd_sf"/>
</dbReference>
<evidence type="ECO:0000256" key="1">
    <source>
        <dbReference type="ARBA" id="ARBA00023015"/>
    </source>
</evidence>
<dbReference type="CDD" id="cd00090">
    <property type="entry name" value="HTH_ARSR"/>
    <property type="match status" value="1"/>
</dbReference>
<dbReference type="RefSeq" id="WP_269309247.1">
    <property type="nucleotide sequence ID" value="NZ_CP098242.1"/>
</dbReference>
<keyword evidence="2" id="KW-0238">DNA-binding</keyword>
<feature type="domain" description="HTH marR-type" evidence="5">
    <location>
        <begin position="6"/>
        <end position="145"/>
    </location>
</feature>
<evidence type="ECO:0000256" key="2">
    <source>
        <dbReference type="ARBA" id="ARBA00023125"/>
    </source>
</evidence>
<keyword evidence="7" id="KW-1185">Reference proteome</keyword>
<dbReference type="PANTHER" id="PTHR42756">
    <property type="entry name" value="TRANSCRIPTIONAL REGULATOR, MARR"/>
    <property type="match status" value="1"/>
</dbReference>
<dbReference type="InterPro" id="IPR036390">
    <property type="entry name" value="WH_DNA-bd_sf"/>
</dbReference>
<dbReference type="GO" id="GO:0003677">
    <property type="term" value="F:DNA binding"/>
    <property type="evidence" value="ECO:0007669"/>
    <property type="project" value="UniProtKB-KW"/>
</dbReference>
<dbReference type="PANTHER" id="PTHR42756:SF1">
    <property type="entry name" value="TRANSCRIPTIONAL REPRESSOR OF EMRAB OPERON"/>
    <property type="match status" value="1"/>
</dbReference>
<dbReference type="InterPro" id="IPR011991">
    <property type="entry name" value="ArsR-like_HTH"/>
</dbReference>
<evidence type="ECO:0000259" key="5">
    <source>
        <dbReference type="PROSITE" id="PS50995"/>
    </source>
</evidence>
<dbReference type="InterPro" id="IPR000835">
    <property type="entry name" value="HTH_MarR-typ"/>
</dbReference>
<evidence type="ECO:0000313" key="6">
    <source>
        <dbReference type="EMBL" id="WAW10242.1"/>
    </source>
</evidence>
<feature type="compositionally biased region" description="Basic and acidic residues" evidence="4">
    <location>
        <begin position="178"/>
        <end position="195"/>
    </location>
</feature>
<reference evidence="6" key="1">
    <citation type="journal article" date="2022" name="Front. Microbiol.">
        <title>New perspectives on an old grouping: The genomic and phenotypic variability of Oxalobacter formigenes and the implications for calcium oxalate stone prevention.</title>
        <authorList>
            <person name="Chmiel J.A."/>
            <person name="Carr C."/>
            <person name="Stuivenberg G.A."/>
            <person name="Venema R."/>
            <person name="Chanyi R.M."/>
            <person name="Al K.F."/>
            <person name="Giguere D."/>
            <person name="Say H."/>
            <person name="Akouris P.P."/>
            <person name="Dominguez Romero S.A."/>
            <person name="Kwong A."/>
            <person name="Tai V."/>
            <person name="Koval S.F."/>
            <person name="Razvi H."/>
            <person name="Bjazevic J."/>
            <person name="Burton J.P."/>
        </authorList>
    </citation>
    <scope>NUCLEOTIDE SEQUENCE</scope>
    <source>
        <strain evidence="6">WoOx3</strain>
    </source>
</reference>
<dbReference type="GO" id="GO:0003700">
    <property type="term" value="F:DNA-binding transcription factor activity"/>
    <property type="evidence" value="ECO:0007669"/>
    <property type="project" value="InterPro"/>
</dbReference>
<evidence type="ECO:0000256" key="4">
    <source>
        <dbReference type="SAM" id="MobiDB-lite"/>
    </source>
</evidence>
<dbReference type="SUPFAM" id="SSF46785">
    <property type="entry name" value="Winged helix' DNA-binding domain"/>
    <property type="match status" value="1"/>
</dbReference>
<dbReference type="SMART" id="SM00347">
    <property type="entry name" value="HTH_MARR"/>
    <property type="match status" value="1"/>
</dbReference>
<keyword evidence="3" id="KW-0804">Transcription</keyword>
<sequence length="243" mass="26439">MNRSNAEKIFHHLHHCTNLMHRAPCGGHGRGNGHTHGRGGHRGQGRIIALLQERDGIGQRELAELLHIRPPSLSELLDKLESNGMIERRQSESDRRMSHVFLTKTGRESASQFEAAREERMGMLLSSLTESEQETFSQLLEKFVNGLQDQSGAVLGRGRGGRGRGNHEHGPRVCGHGHGGEGHHECQCGNPERRGRGPGSNHFGEEGADHPDGGGRGRGGRHGHGHAHHGCCGGGGRGHKHER</sequence>
<feature type="compositionally biased region" description="Basic and acidic residues" evidence="4">
    <location>
        <begin position="203"/>
        <end position="215"/>
    </location>
</feature>
<feature type="region of interest" description="Disordered" evidence="4">
    <location>
        <begin position="151"/>
        <end position="243"/>
    </location>
</feature>
<dbReference type="KEGG" id="ovb:NB640_00820"/>
<evidence type="ECO:0000313" key="7">
    <source>
        <dbReference type="Proteomes" id="UP001156215"/>
    </source>
</evidence>
<proteinExistence type="predicted"/>
<dbReference type="EMBL" id="CP098242">
    <property type="protein sequence ID" value="WAW10242.1"/>
    <property type="molecule type" value="Genomic_DNA"/>
</dbReference>
<accession>A0A9E9P2T2</accession>
<name>A0A9E9P2T2_9BURK</name>
<protein>
    <submittedName>
        <fullName evidence="6">MarR family transcriptional regulator</fullName>
    </submittedName>
</protein>
<gene>
    <name evidence="6" type="ORF">NB640_00820</name>
</gene>
<dbReference type="Proteomes" id="UP001156215">
    <property type="component" value="Chromosome"/>
</dbReference>
<dbReference type="PRINTS" id="PR00598">
    <property type="entry name" value="HTHMARR"/>
</dbReference>
<dbReference type="AlphaFoldDB" id="A0A9E9P2T2"/>
<dbReference type="Gene3D" id="1.10.10.10">
    <property type="entry name" value="Winged helix-like DNA-binding domain superfamily/Winged helix DNA-binding domain"/>
    <property type="match status" value="1"/>
</dbReference>